<dbReference type="GO" id="GO:0005829">
    <property type="term" value="C:cytosol"/>
    <property type="evidence" value="ECO:0007669"/>
    <property type="project" value="TreeGrafter"/>
</dbReference>
<dbReference type="HAMAP" id="MF_00328">
    <property type="entry name" value="Guanylate_kinase"/>
    <property type="match status" value="1"/>
</dbReference>
<proteinExistence type="inferred from homology"/>
<dbReference type="PANTHER" id="PTHR23117:SF13">
    <property type="entry name" value="GUANYLATE KINASE"/>
    <property type="match status" value="1"/>
</dbReference>
<dbReference type="PANTHER" id="PTHR23117">
    <property type="entry name" value="GUANYLATE KINASE-RELATED"/>
    <property type="match status" value="1"/>
</dbReference>
<feature type="binding site" evidence="9">
    <location>
        <begin position="14"/>
        <end position="21"/>
    </location>
    <ligand>
        <name>ATP</name>
        <dbReference type="ChEBI" id="CHEBI:30616"/>
    </ligand>
</feature>
<organism evidence="12">
    <name type="scientific">Desulfofervidus auxilii</name>
    <dbReference type="NCBI Taxonomy" id="1621989"/>
    <lineage>
        <taxon>Bacteria</taxon>
        <taxon>Pseudomonadati</taxon>
        <taxon>Thermodesulfobacteriota</taxon>
        <taxon>Candidatus Desulfofervidia</taxon>
        <taxon>Candidatus Desulfofervidales</taxon>
        <taxon>Candidatus Desulfofervidaceae</taxon>
        <taxon>Candidatus Desulfofervidus</taxon>
    </lineage>
</organism>
<sequence length="213" mass="24640">MKNKSCGNIFVISAPSGAGKTTLIRLLKSRFPKIVFSVSCTTRSPRPKEKHGKDYFFIKENEFKEMIRRGEMLEWAKVHGHYYGTPLKFVKERLAAGEDIILDIDVQGARQVKEKLPEATLIFILPPSWEELKRRLFKRSTESLEEINKRLKAAQKEIKAAETFDFIVINDEINKALKELEAIMLASKAKVEKRKSVIQEFLEEEENEVNRAR</sequence>
<dbReference type="NCBIfam" id="TIGR03263">
    <property type="entry name" value="guanyl_kin"/>
    <property type="match status" value="1"/>
</dbReference>
<comment type="subcellular location">
    <subcellularLocation>
        <location evidence="9">Cytoplasm</location>
    </subcellularLocation>
</comment>
<dbReference type="Gene3D" id="3.40.50.300">
    <property type="entry name" value="P-loop containing nucleotide triphosphate hydrolases"/>
    <property type="match status" value="2"/>
</dbReference>
<gene>
    <name evidence="9" type="primary">gmk</name>
    <name evidence="12" type="ORF">ENF30_01690</name>
</gene>
<dbReference type="SMART" id="SM00072">
    <property type="entry name" value="GuKc"/>
    <property type="match status" value="1"/>
</dbReference>
<dbReference type="PROSITE" id="PS00856">
    <property type="entry name" value="GUANYLATE_KINASE_1"/>
    <property type="match status" value="1"/>
</dbReference>
<dbReference type="GO" id="GO:0005524">
    <property type="term" value="F:ATP binding"/>
    <property type="evidence" value="ECO:0007669"/>
    <property type="project" value="UniProtKB-UniRule"/>
</dbReference>
<name>A0A7V0NEP8_DESA2</name>
<dbReference type="InterPro" id="IPR027417">
    <property type="entry name" value="P-loop_NTPase"/>
</dbReference>
<protein>
    <recommendedName>
        <fullName evidence="3 9">Guanylate kinase</fullName>
        <ecNumber evidence="2 9">2.7.4.8</ecNumber>
    </recommendedName>
    <alternativeName>
        <fullName evidence="8 9">GMP kinase</fullName>
    </alternativeName>
</protein>
<dbReference type="EMBL" id="DQWQ01000074">
    <property type="protein sequence ID" value="HDD35492.1"/>
    <property type="molecule type" value="Genomic_DNA"/>
</dbReference>
<dbReference type="Pfam" id="PF00625">
    <property type="entry name" value="Guanylate_kin"/>
    <property type="match status" value="1"/>
</dbReference>
<comment type="catalytic activity">
    <reaction evidence="9">
        <text>GMP + ATP = GDP + ADP</text>
        <dbReference type="Rhea" id="RHEA:20780"/>
        <dbReference type="ChEBI" id="CHEBI:30616"/>
        <dbReference type="ChEBI" id="CHEBI:58115"/>
        <dbReference type="ChEBI" id="CHEBI:58189"/>
        <dbReference type="ChEBI" id="CHEBI:456216"/>
        <dbReference type="EC" id="2.7.4.8"/>
    </reaction>
</comment>
<keyword evidence="7 9" id="KW-0067">ATP-binding</keyword>
<evidence type="ECO:0000256" key="4">
    <source>
        <dbReference type="ARBA" id="ARBA00022679"/>
    </source>
</evidence>
<evidence type="ECO:0000256" key="3">
    <source>
        <dbReference type="ARBA" id="ARBA00016296"/>
    </source>
</evidence>
<dbReference type="CDD" id="cd00071">
    <property type="entry name" value="GMPK"/>
    <property type="match status" value="1"/>
</dbReference>
<evidence type="ECO:0000256" key="5">
    <source>
        <dbReference type="ARBA" id="ARBA00022741"/>
    </source>
</evidence>
<keyword evidence="6 9" id="KW-0418">Kinase</keyword>
<comment type="function">
    <text evidence="9">Essential for recycling GMP and indirectly, cGMP.</text>
</comment>
<evidence type="ECO:0000256" key="1">
    <source>
        <dbReference type="ARBA" id="ARBA00005790"/>
    </source>
</evidence>
<dbReference type="SUPFAM" id="SSF52540">
    <property type="entry name" value="P-loop containing nucleoside triphosphate hydrolases"/>
    <property type="match status" value="1"/>
</dbReference>
<keyword evidence="4 9" id="KW-0808">Transferase</keyword>
<accession>A0A7V0NEP8</accession>
<dbReference type="InterPro" id="IPR008145">
    <property type="entry name" value="GK/Ca_channel_bsu"/>
</dbReference>
<evidence type="ECO:0000256" key="2">
    <source>
        <dbReference type="ARBA" id="ARBA00012961"/>
    </source>
</evidence>
<dbReference type="GO" id="GO:0004385">
    <property type="term" value="F:GMP kinase activity"/>
    <property type="evidence" value="ECO:0007669"/>
    <property type="project" value="UniProtKB-UniRule"/>
</dbReference>
<evidence type="ECO:0000256" key="10">
    <source>
        <dbReference type="SAM" id="Coils"/>
    </source>
</evidence>
<dbReference type="InterPro" id="IPR017665">
    <property type="entry name" value="Guanylate_kinase"/>
</dbReference>
<keyword evidence="5 9" id="KW-0547">Nucleotide-binding</keyword>
<evidence type="ECO:0000256" key="8">
    <source>
        <dbReference type="ARBA" id="ARBA00030128"/>
    </source>
</evidence>
<evidence type="ECO:0000259" key="11">
    <source>
        <dbReference type="PROSITE" id="PS50052"/>
    </source>
</evidence>
<comment type="caution">
    <text evidence="12">The sequence shown here is derived from an EMBL/GenBank/DDBJ whole genome shotgun (WGS) entry which is preliminary data.</text>
</comment>
<dbReference type="PROSITE" id="PS50052">
    <property type="entry name" value="GUANYLATE_KINASE_2"/>
    <property type="match status" value="1"/>
</dbReference>
<dbReference type="InterPro" id="IPR020590">
    <property type="entry name" value="Guanylate_kinase_CS"/>
</dbReference>
<evidence type="ECO:0000256" key="6">
    <source>
        <dbReference type="ARBA" id="ARBA00022777"/>
    </source>
</evidence>
<dbReference type="EC" id="2.7.4.8" evidence="2 9"/>
<evidence type="ECO:0000313" key="12">
    <source>
        <dbReference type="EMBL" id="HDD35492.1"/>
    </source>
</evidence>
<keyword evidence="10" id="KW-0175">Coiled coil</keyword>
<reference evidence="12" key="1">
    <citation type="journal article" date="2020" name="mSystems">
        <title>Genome- and Community-Level Interaction Insights into Carbon Utilization and Element Cycling Functions of Hydrothermarchaeota in Hydrothermal Sediment.</title>
        <authorList>
            <person name="Zhou Z."/>
            <person name="Liu Y."/>
            <person name="Xu W."/>
            <person name="Pan J."/>
            <person name="Luo Z.H."/>
            <person name="Li M."/>
        </authorList>
    </citation>
    <scope>NUCLEOTIDE SEQUENCE [LARGE SCALE GENOMIC DNA]</scope>
    <source>
        <strain evidence="12">HyVt-113</strain>
    </source>
</reference>
<dbReference type="Gene3D" id="3.30.63.10">
    <property type="entry name" value="Guanylate Kinase phosphate binding domain"/>
    <property type="match status" value="1"/>
</dbReference>
<dbReference type="FunFam" id="3.30.63.10:FF:000002">
    <property type="entry name" value="Guanylate kinase 1"/>
    <property type="match status" value="1"/>
</dbReference>
<evidence type="ECO:0000256" key="9">
    <source>
        <dbReference type="HAMAP-Rule" id="MF_00328"/>
    </source>
</evidence>
<dbReference type="AlphaFoldDB" id="A0A7V0NEP8"/>
<keyword evidence="9" id="KW-0963">Cytoplasm</keyword>
<dbReference type="InterPro" id="IPR008144">
    <property type="entry name" value="Guanylate_kin-like_dom"/>
</dbReference>
<comment type="similarity">
    <text evidence="1 9">Belongs to the guanylate kinase family.</text>
</comment>
<feature type="domain" description="Guanylate kinase-like" evidence="11">
    <location>
        <begin position="7"/>
        <end position="185"/>
    </location>
</feature>
<feature type="coiled-coil region" evidence="10">
    <location>
        <begin position="137"/>
        <end position="208"/>
    </location>
</feature>
<dbReference type="Proteomes" id="UP000885706">
    <property type="component" value="Unassembled WGS sequence"/>
</dbReference>
<evidence type="ECO:0000256" key="7">
    <source>
        <dbReference type="ARBA" id="ARBA00022840"/>
    </source>
</evidence>